<keyword evidence="5 10" id="KW-0964">Secreted</keyword>
<dbReference type="Gene3D" id="2.160.20.10">
    <property type="entry name" value="Single-stranded right-handed beta-helix, Pectin lyase-like"/>
    <property type="match status" value="1"/>
</dbReference>
<dbReference type="InterPro" id="IPR011050">
    <property type="entry name" value="Pectin_lyase_fold/virulence"/>
</dbReference>
<keyword evidence="7 10" id="KW-0106">Calcium</keyword>
<sequence length="255" mass="25728">MVPRASEVSIIARTPTTPTPTPAVTGAVSAAAGFPASSGTSQLSAPMTVTGTFDGGMKAFGRGVSCSGQSEGGDSDAVFDVQDGATLQNVIIAADQVEGVHCQGSCTIKNVWWVAVCEDALSIKKQEAGGTAHVIGGGAKGGSDKIIQHNGAGTVSISGFLVEDFGKLYRSCGNCDTMYERHVIIDGVQATSGDILAGINSNYGDTATITNTCAKQVETICEEFQGTDDNSAEPSSSGSGPSAACKYTPADAAAC</sequence>
<comment type="similarity">
    <text evidence="4 10">Belongs to the polysaccharide lyase 3 family.</text>
</comment>
<protein>
    <recommendedName>
        <fullName evidence="10">Pectate lyase</fullName>
        <ecNumber evidence="10">4.2.2.2</ecNumber>
    </recommendedName>
</protein>
<feature type="region of interest" description="Disordered" evidence="11">
    <location>
        <begin position="1"/>
        <end position="23"/>
    </location>
</feature>
<reference evidence="12 13" key="1">
    <citation type="submission" date="2024-04" db="EMBL/GenBank/DDBJ databases">
        <title>Phyllosticta paracitricarpa is synonymous to the EU quarantine fungus P. citricarpa based on phylogenomic analyses.</title>
        <authorList>
            <consortium name="Lawrence Berkeley National Laboratory"/>
            <person name="Van Ingen-Buijs V.A."/>
            <person name="Van Westerhoven A.C."/>
            <person name="Haridas S."/>
            <person name="Skiadas P."/>
            <person name="Martin F."/>
            <person name="Groenewald J.Z."/>
            <person name="Crous P.W."/>
            <person name="Seidl M.F."/>
        </authorList>
    </citation>
    <scope>NUCLEOTIDE SEQUENCE [LARGE SCALE GENOMIC DNA]</scope>
    <source>
        <strain evidence="12 13">CBS 123371</strain>
    </source>
</reference>
<evidence type="ECO:0000256" key="2">
    <source>
        <dbReference type="ARBA" id="ARBA00001913"/>
    </source>
</evidence>
<gene>
    <name evidence="12" type="ORF">IWZ03DRAFT_390696</name>
</gene>
<comment type="function">
    <text evidence="9 10">Pectinolytic enzyme consist of four classes of enzymes: pectin lyase, polygalacturonase, pectin methylesterase and rhamnogalacturonase. Among pectinolytic enzymes, pectin lyase is the most important in depolymerization of pectin, since it cleaves internal glycosidic bonds of highly methylated pectins. Favors pectate, the anion, over pectin, the methyl ester.</text>
</comment>
<evidence type="ECO:0000313" key="13">
    <source>
        <dbReference type="Proteomes" id="UP001363622"/>
    </source>
</evidence>
<evidence type="ECO:0000256" key="6">
    <source>
        <dbReference type="ARBA" id="ARBA00022729"/>
    </source>
</evidence>
<evidence type="ECO:0000256" key="8">
    <source>
        <dbReference type="ARBA" id="ARBA00023239"/>
    </source>
</evidence>
<dbReference type="EMBL" id="JBBPHU010000019">
    <property type="protein sequence ID" value="KAK7509173.1"/>
    <property type="molecule type" value="Genomic_DNA"/>
</dbReference>
<feature type="compositionally biased region" description="Low complexity" evidence="11">
    <location>
        <begin position="9"/>
        <end position="23"/>
    </location>
</feature>
<evidence type="ECO:0000256" key="3">
    <source>
        <dbReference type="ARBA" id="ARBA00004613"/>
    </source>
</evidence>
<evidence type="ECO:0000256" key="1">
    <source>
        <dbReference type="ARBA" id="ARBA00000695"/>
    </source>
</evidence>
<comment type="catalytic activity">
    <reaction evidence="1 10">
        <text>Eliminative cleavage of (1-&gt;4)-alpha-D-galacturonan to give oligosaccharides with 4-deoxy-alpha-D-galact-4-enuronosyl groups at their non-reducing ends.</text>
        <dbReference type="EC" id="4.2.2.2"/>
    </reaction>
</comment>
<evidence type="ECO:0000256" key="9">
    <source>
        <dbReference type="ARBA" id="ARBA00025679"/>
    </source>
</evidence>
<proteinExistence type="inferred from homology"/>
<organism evidence="12 13">
    <name type="scientific">Phyllosticta citriasiana</name>
    <dbReference type="NCBI Taxonomy" id="595635"/>
    <lineage>
        <taxon>Eukaryota</taxon>
        <taxon>Fungi</taxon>
        <taxon>Dikarya</taxon>
        <taxon>Ascomycota</taxon>
        <taxon>Pezizomycotina</taxon>
        <taxon>Dothideomycetes</taxon>
        <taxon>Dothideomycetes incertae sedis</taxon>
        <taxon>Botryosphaeriales</taxon>
        <taxon>Phyllostictaceae</taxon>
        <taxon>Phyllosticta</taxon>
    </lineage>
</organism>
<dbReference type="Pfam" id="PF03211">
    <property type="entry name" value="Pectate_lyase"/>
    <property type="match status" value="1"/>
</dbReference>
<evidence type="ECO:0000256" key="7">
    <source>
        <dbReference type="ARBA" id="ARBA00022837"/>
    </source>
</evidence>
<dbReference type="InterPro" id="IPR004898">
    <property type="entry name" value="Pectate_lyase_PlyH/PlyE-like"/>
</dbReference>
<name>A0ABR1KCV1_9PEZI</name>
<comment type="subcellular location">
    <subcellularLocation>
        <location evidence="3 10">Secreted</location>
    </subcellularLocation>
</comment>
<comment type="caution">
    <text evidence="12">The sequence shown here is derived from an EMBL/GenBank/DDBJ whole genome shotgun (WGS) entry which is preliminary data.</text>
</comment>
<feature type="compositionally biased region" description="Low complexity" evidence="11">
    <location>
        <begin position="232"/>
        <end position="244"/>
    </location>
</feature>
<comment type="cofactor">
    <cofactor evidence="2 10">
        <name>Ca(2+)</name>
        <dbReference type="ChEBI" id="CHEBI:29108"/>
    </cofactor>
</comment>
<evidence type="ECO:0000256" key="11">
    <source>
        <dbReference type="SAM" id="MobiDB-lite"/>
    </source>
</evidence>
<evidence type="ECO:0000256" key="5">
    <source>
        <dbReference type="ARBA" id="ARBA00022525"/>
    </source>
</evidence>
<keyword evidence="13" id="KW-1185">Reference proteome</keyword>
<feature type="region of interest" description="Disordered" evidence="11">
    <location>
        <begin position="226"/>
        <end position="245"/>
    </location>
</feature>
<evidence type="ECO:0000256" key="4">
    <source>
        <dbReference type="ARBA" id="ARBA00006463"/>
    </source>
</evidence>
<dbReference type="GO" id="GO:0016829">
    <property type="term" value="F:lyase activity"/>
    <property type="evidence" value="ECO:0007669"/>
    <property type="project" value="UniProtKB-KW"/>
</dbReference>
<accession>A0ABR1KCV1</accession>
<dbReference type="InterPro" id="IPR012334">
    <property type="entry name" value="Pectin_lyas_fold"/>
</dbReference>
<dbReference type="EC" id="4.2.2.2" evidence="10"/>
<dbReference type="Proteomes" id="UP001363622">
    <property type="component" value="Unassembled WGS sequence"/>
</dbReference>
<keyword evidence="6" id="KW-0732">Signal</keyword>
<dbReference type="PANTHER" id="PTHR33407:SF9">
    <property type="entry name" value="PECTATE LYASE F-RELATED"/>
    <property type="match status" value="1"/>
</dbReference>
<dbReference type="PANTHER" id="PTHR33407">
    <property type="entry name" value="PECTATE LYASE F-RELATED"/>
    <property type="match status" value="1"/>
</dbReference>
<dbReference type="SUPFAM" id="SSF51126">
    <property type="entry name" value="Pectin lyase-like"/>
    <property type="match status" value="1"/>
</dbReference>
<evidence type="ECO:0000313" key="12">
    <source>
        <dbReference type="EMBL" id="KAK7509173.1"/>
    </source>
</evidence>
<evidence type="ECO:0000256" key="10">
    <source>
        <dbReference type="RuleBase" id="RU367009"/>
    </source>
</evidence>
<keyword evidence="8 10" id="KW-0456">Lyase</keyword>